<evidence type="ECO:0000313" key="16">
    <source>
        <dbReference type="Proteomes" id="UP000256542"/>
    </source>
</evidence>
<gene>
    <name evidence="15" type="ORF">DFP81_101388</name>
</gene>
<dbReference type="GO" id="GO:0006310">
    <property type="term" value="P:DNA recombination"/>
    <property type="evidence" value="ECO:0007669"/>
    <property type="project" value="InterPro"/>
</dbReference>
<dbReference type="GO" id="GO:0003677">
    <property type="term" value="F:DNA binding"/>
    <property type="evidence" value="ECO:0007669"/>
    <property type="project" value="UniProtKB-KW"/>
</dbReference>
<dbReference type="InterPro" id="IPR002464">
    <property type="entry name" value="DNA/RNA_helicase_DEAH_CS"/>
</dbReference>
<feature type="domain" description="Helicase C-terminal" evidence="14">
    <location>
        <begin position="225"/>
        <end position="371"/>
    </location>
</feature>
<dbReference type="SUPFAM" id="SSF52540">
    <property type="entry name" value="P-loop containing nucleoside triphosphate hydrolases"/>
    <property type="match status" value="1"/>
</dbReference>
<evidence type="ECO:0000259" key="14">
    <source>
        <dbReference type="PROSITE" id="PS51194"/>
    </source>
</evidence>
<dbReference type="InterPro" id="IPR011545">
    <property type="entry name" value="DEAD/DEAH_box_helicase_dom"/>
</dbReference>
<dbReference type="Pfam" id="PF00271">
    <property type="entry name" value="Helicase_C"/>
    <property type="match status" value="1"/>
</dbReference>
<keyword evidence="5 15" id="KW-0347">Helicase</keyword>
<dbReference type="SMART" id="SM00490">
    <property type="entry name" value="HELICc"/>
    <property type="match status" value="1"/>
</dbReference>
<sequence>MGKHVSMNPLESKLDALFGFNQFRQGQQQTIQQLLAGHSSLAVFPTGSGKSLCYQFTATQLPNLTLVISPLIALMHDQLDFLRSKGIAAASLDSSQSKEDSQAVMEGVQSGHIKILMISVERFKNERFRRFIKQVPISMLVVDEAHCISEWGHNFRPDYLKLPHYQQELRIPLVLLLTATATRRVQKDMAQKFNIYPEHITQTGFYRANLDIELIPASSESKMFELKKVLNEVKGPSIVYVTQQKTAEEIANTLMAEGFPAQAYHAGLKDDVRRQIQANFMSGQTPIIIATIAFGMGIDKADIRLVVHYDLPKSIENYSQEIGRAGRDNLASRCVMLASLDGLHTLENFVYGDTPQRHEIETLLDQIKQQTVHDEQWHTDQWETQLYGLSNQTNIRSLPLKTLLVQLEMLDAIEPKYSYYADVRLKWETDRYAFKALVPAELQPSYEAILNGIQYKKIWGAPNFDAIYQQAGLSRGEVLQALEYLADQHAITLESKGLTEVYQVNTQFFQQATLVNQLSQYVDEKESSEIERIATMIRFFQLDRCLNHNLAKYFGDQNAPEQCGHCSVCKGKVLAFEALASEQQNWQQDLSHYAQEFTLHMQNKSPTTKVTEVLITRFLTGLTQPIFTKVKARQLSGFAKFEHLAYRDVLDAVKAQSHSDF</sequence>
<keyword evidence="6" id="KW-0067">ATP-binding</keyword>
<feature type="domain" description="Helicase ATP-binding" evidence="13">
    <location>
        <begin position="31"/>
        <end position="199"/>
    </location>
</feature>
<evidence type="ECO:0000256" key="4">
    <source>
        <dbReference type="ARBA" id="ARBA00022801"/>
    </source>
</evidence>
<dbReference type="InterPro" id="IPR032284">
    <property type="entry name" value="RecQ_Zn-bd"/>
</dbReference>
<dbReference type="Gene3D" id="3.40.50.300">
    <property type="entry name" value="P-loop containing nucleotide triphosphate hydrolases"/>
    <property type="match status" value="2"/>
</dbReference>
<evidence type="ECO:0000256" key="1">
    <source>
        <dbReference type="ARBA" id="ARBA00005446"/>
    </source>
</evidence>
<dbReference type="Proteomes" id="UP000256542">
    <property type="component" value="Unassembled WGS sequence"/>
</dbReference>
<dbReference type="Gene3D" id="1.10.10.10">
    <property type="entry name" value="Winged helix-like DNA-binding domain superfamily/Winged helix DNA-binding domain"/>
    <property type="match status" value="1"/>
</dbReference>
<dbReference type="GO" id="GO:0046872">
    <property type="term" value="F:metal ion binding"/>
    <property type="evidence" value="ECO:0007669"/>
    <property type="project" value="UniProtKB-KW"/>
</dbReference>
<accession>A0A3E0DTC8</accession>
<dbReference type="PANTHER" id="PTHR13710">
    <property type="entry name" value="DNA HELICASE RECQ FAMILY MEMBER"/>
    <property type="match status" value="1"/>
</dbReference>
<keyword evidence="4" id="KW-0378">Hydrolase</keyword>
<keyword evidence="3" id="KW-0547">Nucleotide-binding</keyword>
<dbReference type="PROSITE" id="PS51192">
    <property type="entry name" value="HELICASE_ATP_BIND_1"/>
    <property type="match status" value="1"/>
</dbReference>
<evidence type="ECO:0000256" key="8">
    <source>
        <dbReference type="ARBA" id="ARBA00023235"/>
    </source>
</evidence>
<comment type="similarity">
    <text evidence="1">Belongs to the helicase family. RecQ subfamily.</text>
</comment>
<dbReference type="PANTHER" id="PTHR13710:SF105">
    <property type="entry name" value="ATP-DEPENDENT DNA HELICASE Q1"/>
    <property type="match status" value="1"/>
</dbReference>
<evidence type="ECO:0000313" key="15">
    <source>
        <dbReference type="EMBL" id="REG86819.1"/>
    </source>
</evidence>
<dbReference type="InterPro" id="IPR036388">
    <property type="entry name" value="WH-like_DNA-bd_sf"/>
</dbReference>
<dbReference type="InterPro" id="IPR004589">
    <property type="entry name" value="DNA_helicase_ATP-dep_RecQ"/>
</dbReference>
<reference evidence="15 16" key="1">
    <citation type="submission" date="2018-08" db="EMBL/GenBank/DDBJ databases">
        <title>Genomic Encyclopedia of Type Strains, Phase III (KMG-III): the genomes of soil and plant-associated and newly described type strains.</title>
        <authorList>
            <person name="Whitman W."/>
        </authorList>
    </citation>
    <scope>NUCLEOTIDE SEQUENCE [LARGE SCALE GENOMIC DNA]</scope>
    <source>
        <strain evidence="15 16">CECT 7375</strain>
    </source>
</reference>
<dbReference type="Pfam" id="PF00270">
    <property type="entry name" value="DEAD"/>
    <property type="match status" value="1"/>
</dbReference>
<dbReference type="AlphaFoldDB" id="A0A3E0DTC8"/>
<evidence type="ECO:0000256" key="5">
    <source>
        <dbReference type="ARBA" id="ARBA00022806"/>
    </source>
</evidence>
<dbReference type="InterPro" id="IPR027417">
    <property type="entry name" value="P-loop_NTPase"/>
</dbReference>
<keyword evidence="2" id="KW-0479">Metal-binding</keyword>
<evidence type="ECO:0000256" key="3">
    <source>
        <dbReference type="ARBA" id="ARBA00022741"/>
    </source>
</evidence>
<dbReference type="SMART" id="SM00487">
    <property type="entry name" value="DEXDc"/>
    <property type="match status" value="1"/>
</dbReference>
<name>A0A3E0DTC8_9GAMM</name>
<dbReference type="GO" id="GO:0043590">
    <property type="term" value="C:bacterial nucleoid"/>
    <property type="evidence" value="ECO:0007669"/>
    <property type="project" value="TreeGrafter"/>
</dbReference>
<evidence type="ECO:0000256" key="6">
    <source>
        <dbReference type="ARBA" id="ARBA00022840"/>
    </source>
</evidence>
<evidence type="ECO:0000256" key="7">
    <source>
        <dbReference type="ARBA" id="ARBA00023125"/>
    </source>
</evidence>
<proteinExistence type="inferred from homology"/>
<dbReference type="GO" id="GO:0016787">
    <property type="term" value="F:hydrolase activity"/>
    <property type="evidence" value="ECO:0007669"/>
    <property type="project" value="UniProtKB-KW"/>
</dbReference>
<evidence type="ECO:0000256" key="9">
    <source>
        <dbReference type="ARBA" id="ARBA00034617"/>
    </source>
</evidence>
<evidence type="ECO:0000256" key="11">
    <source>
        <dbReference type="ARBA" id="ARBA00044535"/>
    </source>
</evidence>
<protein>
    <recommendedName>
        <fullName evidence="11">ATP-dependent DNA helicase RecQ</fullName>
        <ecNumber evidence="10">5.6.2.4</ecNumber>
    </recommendedName>
    <alternativeName>
        <fullName evidence="12">DNA 3'-5' helicase RecQ</fullName>
    </alternativeName>
</protein>
<keyword evidence="8" id="KW-0413">Isomerase</keyword>
<dbReference type="InterPro" id="IPR014001">
    <property type="entry name" value="Helicase_ATP-bd"/>
</dbReference>
<keyword evidence="16" id="KW-1185">Reference proteome</keyword>
<dbReference type="InterPro" id="IPR001650">
    <property type="entry name" value="Helicase_C-like"/>
</dbReference>
<comment type="caution">
    <text evidence="15">The sequence shown here is derived from an EMBL/GenBank/DDBJ whole genome shotgun (WGS) entry which is preliminary data.</text>
</comment>
<dbReference type="GO" id="GO:0043138">
    <property type="term" value="F:3'-5' DNA helicase activity"/>
    <property type="evidence" value="ECO:0007669"/>
    <property type="project" value="UniProtKB-EC"/>
</dbReference>
<evidence type="ECO:0000259" key="13">
    <source>
        <dbReference type="PROSITE" id="PS51192"/>
    </source>
</evidence>
<dbReference type="EC" id="5.6.2.4" evidence="10"/>
<evidence type="ECO:0000256" key="2">
    <source>
        <dbReference type="ARBA" id="ARBA00022723"/>
    </source>
</evidence>
<dbReference type="EMBL" id="QUNG01000001">
    <property type="protein sequence ID" value="REG86819.1"/>
    <property type="molecule type" value="Genomic_DNA"/>
</dbReference>
<dbReference type="NCBIfam" id="TIGR00614">
    <property type="entry name" value="recQ_fam"/>
    <property type="match status" value="1"/>
</dbReference>
<dbReference type="PROSITE" id="PS51194">
    <property type="entry name" value="HELICASE_CTER"/>
    <property type="match status" value="1"/>
</dbReference>
<dbReference type="GO" id="GO:0005737">
    <property type="term" value="C:cytoplasm"/>
    <property type="evidence" value="ECO:0007669"/>
    <property type="project" value="TreeGrafter"/>
</dbReference>
<organism evidence="15 16">
    <name type="scientific">Marinomonas pollencensis</name>
    <dbReference type="NCBI Taxonomy" id="491954"/>
    <lineage>
        <taxon>Bacteria</taxon>
        <taxon>Pseudomonadati</taxon>
        <taxon>Pseudomonadota</taxon>
        <taxon>Gammaproteobacteria</taxon>
        <taxon>Oceanospirillales</taxon>
        <taxon>Oceanospirillaceae</taxon>
        <taxon>Marinomonas</taxon>
    </lineage>
</organism>
<dbReference type="Pfam" id="PF16124">
    <property type="entry name" value="RecQ_Zn_bind"/>
    <property type="match status" value="1"/>
</dbReference>
<keyword evidence="7" id="KW-0238">DNA-binding</keyword>
<dbReference type="GO" id="GO:0030894">
    <property type="term" value="C:replisome"/>
    <property type="evidence" value="ECO:0007669"/>
    <property type="project" value="TreeGrafter"/>
</dbReference>
<dbReference type="GO" id="GO:0006281">
    <property type="term" value="P:DNA repair"/>
    <property type="evidence" value="ECO:0007669"/>
    <property type="project" value="TreeGrafter"/>
</dbReference>
<evidence type="ECO:0000256" key="12">
    <source>
        <dbReference type="ARBA" id="ARBA00044550"/>
    </source>
</evidence>
<evidence type="ECO:0000256" key="10">
    <source>
        <dbReference type="ARBA" id="ARBA00034808"/>
    </source>
</evidence>
<dbReference type="PROSITE" id="PS00690">
    <property type="entry name" value="DEAH_ATP_HELICASE"/>
    <property type="match status" value="1"/>
</dbReference>
<dbReference type="GO" id="GO:0005524">
    <property type="term" value="F:ATP binding"/>
    <property type="evidence" value="ECO:0007669"/>
    <property type="project" value="UniProtKB-KW"/>
</dbReference>
<comment type="catalytic activity">
    <reaction evidence="9">
        <text>Couples ATP hydrolysis with the unwinding of duplex DNA by translocating in the 3'-5' direction.</text>
        <dbReference type="EC" id="5.6.2.4"/>
    </reaction>
</comment>
<dbReference type="GO" id="GO:0009378">
    <property type="term" value="F:four-way junction helicase activity"/>
    <property type="evidence" value="ECO:0007669"/>
    <property type="project" value="TreeGrafter"/>
</dbReference>